<sequence>MRSTRSDRAARHLEKLREFLGDSHERRLLVTVATDATGSGLFIAGAALFYVRVAGLSGSQIGIGLSVMGIVGLLAALPNGALADRIGPRRALIALHLWRAACCSALAFVSSFPQFLTAVVLLGLAEYAGAPALQAYVAGAFRAERRVRLMARIQTVKNTGFLVGALLAAAAVSTGSPWGYRLLLVGDGLSFLVAAVLMVTLRAAAAGPAVERVRRKLLAPLKNPGFAVLTVCNGVLMLNFSVLTIGIPLWIVRATHAPAALAPILLVVNTVLAITLQVPLSRGADTMRGAGRQTLRSGCCLALMCLALAAAALPSARTGAVVLLLVAVLLQTLGEIWYSSGGWGLQFALAPEGEQGSYAAAYGLGSTTEGLLGPTLVGAGVVSAGTAGWGLLAAAFLAAGVASWTVAARAAARSTPGGTVAPEVTASADRHARSAETAGDLATAR</sequence>
<dbReference type="InterPro" id="IPR011701">
    <property type="entry name" value="MFS"/>
</dbReference>
<keyword evidence="2" id="KW-0813">Transport</keyword>
<keyword evidence="5 8" id="KW-1133">Transmembrane helix</keyword>
<feature type="domain" description="Major facilitator superfamily (MFS) profile" evidence="9">
    <location>
        <begin position="1"/>
        <end position="411"/>
    </location>
</feature>
<feature type="transmembrane region" description="Helical" evidence="8">
    <location>
        <begin position="91"/>
        <end position="109"/>
    </location>
</feature>
<dbReference type="Gene3D" id="1.20.1250.20">
    <property type="entry name" value="MFS general substrate transporter like domains"/>
    <property type="match status" value="1"/>
</dbReference>
<dbReference type="GO" id="GO:0005886">
    <property type="term" value="C:plasma membrane"/>
    <property type="evidence" value="ECO:0007669"/>
    <property type="project" value="UniProtKB-SubCell"/>
</dbReference>
<dbReference type="InterPro" id="IPR050171">
    <property type="entry name" value="MFS_Transporters"/>
</dbReference>
<evidence type="ECO:0000256" key="2">
    <source>
        <dbReference type="ARBA" id="ARBA00022448"/>
    </source>
</evidence>
<feature type="transmembrane region" description="Helical" evidence="8">
    <location>
        <begin position="115"/>
        <end position="138"/>
    </location>
</feature>
<dbReference type="Proteomes" id="UP000248889">
    <property type="component" value="Unassembled WGS sequence"/>
</dbReference>
<evidence type="ECO:0000313" key="11">
    <source>
        <dbReference type="Proteomes" id="UP000248889"/>
    </source>
</evidence>
<dbReference type="Pfam" id="PF07690">
    <property type="entry name" value="MFS_1"/>
    <property type="match status" value="1"/>
</dbReference>
<protein>
    <submittedName>
        <fullName evidence="10">MFS transporter</fullName>
    </submittedName>
</protein>
<dbReference type="OrthoDB" id="6803299at2"/>
<keyword evidence="4 8" id="KW-0812">Transmembrane</keyword>
<feature type="transmembrane region" description="Helical" evidence="8">
    <location>
        <begin position="57"/>
        <end position="79"/>
    </location>
</feature>
<keyword evidence="11" id="KW-1185">Reference proteome</keyword>
<feature type="transmembrane region" description="Helical" evidence="8">
    <location>
        <begin position="184"/>
        <end position="205"/>
    </location>
</feature>
<accession>A0A2X0ID47</accession>
<evidence type="ECO:0000256" key="4">
    <source>
        <dbReference type="ARBA" id="ARBA00022692"/>
    </source>
</evidence>
<dbReference type="RefSeq" id="WP_111506797.1">
    <property type="nucleotide sequence ID" value="NZ_QKYN01000154.1"/>
</dbReference>
<dbReference type="InterPro" id="IPR036259">
    <property type="entry name" value="MFS_trans_sf"/>
</dbReference>
<evidence type="ECO:0000256" key="7">
    <source>
        <dbReference type="SAM" id="MobiDB-lite"/>
    </source>
</evidence>
<evidence type="ECO:0000256" key="3">
    <source>
        <dbReference type="ARBA" id="ARBA00022475"/>
    </source>
</evidence>
<evidence type="ECO:0000313" key="10">
    <source>
        <dbReference type="EMBL" id="RAG81533.1"/>
    </source>
</evidence>
<dbReference type="PANTHER" id="PTHR23517">
    <property type="entry name" value="RESISTANCE PROTEIN MDTM, PUTATIVE-RELATED-RELATED"/>
    <property type="match status" value="1"/>
</dbReference>
<dbReference type="PANTHER" id="PTHR23517:SF2">
    <property type="entry name" value="MULTIDRUG RESISTANCE PROTEIN MDTH"/>
    <property type="match status" value="1"/>
</dbReference>
<feature type="transmembrane region" description="Helical" evidence="8">
    <location>
        <begin position="301"/>
        <end position="330"/>
    </location>
</feature>
<dbReference type="PROSITE" id="PS50850">
    <property type="entry name" value="MFS"/>
    <property type="match status" value="1"/>
</dbReference>
<dbReference type="GO" id="GO:0022857">
    <property type="term" value="F:transmembrane transporter activity"/>
    <property type="evidence" value="ECO:0007669"/>
    <property type="project" value="InterPro"/>
</dbReference>
<keyword evidence="6 8" id="KW-0472">Membrane</keyword>
<feature type="transmembrane region" description="Helical" evidence="8">
    <location>
        <begin position="226"/>
        <end position="251"/>
    </location>
</feature>
<dbReference type="EMBL" id="QKYN01000154">
    <property type="protein sequence ID" value="RAG81533.1"/>
    <property type="molecule type" value="Genomic_DNA"/>
</dbReference>
<reference evidence="10 11" key="1">
    <citation type="submission" date="2018-06" db="EMBL/GenBank/DDBJ databases">
        <title>Streptacidiphilus pinicola sp. nov., isolated from pine grove soil.</title>
        <authorList>
            <person name="Roh S.G."/>
            <person name="Park S."/>
            <person name="Kim M.-K."/>
            <person name="Yun B.-R."/>
            <person name="Park J."/>
            <person name="Kim M.J."/>
            <person name="Kim Y.S."/>
            <person name="Kim S.B."/>
        </authorList>
    </citation>
    <scope>NUCLEOTIDE SEQUENCE [LARGE SCALE GENOMIC DNA]</scope>
    <source>
        <strain evidence="10 11">MMS16-CNU450</strain>
    </source>
</reference>
<feature type="region of interest" description="Disordered" evidence="7">
    <location>
        <begin position="416"/>
        <end position="445"/>
    </location>
</feature>
<evidence type="ECO:0000256" key="6">
    <source>
        <dbReference type="ARBA" id="ARBA00023136"/>
    </source>
</evidence>
<organism evidence="10 11">
    <name type="scientific">Streptacidiphilus pinicola</name>
    <dbReference type="NCBI Taxonomy" id="2219663"/>
    <lineage>
        <taxon>Bacteria</taxon>
        <taxon>Bacillati</taxon>
        <taxon>Actinomycetota</taxon>
        <taxon>Actinomycetes</taxon>
        <taxon>Kitasatosporales</taxon>
        <taxon>Streptomycetaceae</taxon>
        <taxon>Streptacidiphilus</taxon>
    </lineage>
</organism>
<evidence type="ECO:0000256" key="5">
    <source>
        <dbReference type="ARBA" id="ARBA00022989"/>
    </source>
</evidence>
<name>A0A2X0ID47_9ACTN</name>
<feature type="transmembrane region" description="Helical" evidence="8">
    <location>
        <begin position="28"/>
        <end position="51"/>
    </location>
</feature>
<dbReference type="InterPro" id="IPR020846">
    <property type="entry name" value="MFS_dom"/>
</dbReference>
<dbReference type="AlphaFoldDB" id="A0A2X0ID47"/>
<feature type="transmembrane region" description="Helical" evidence="8">
    <location>
        <begin position="159"/>
        <end position="178"/>
    </location>
</feature>
<gene>
    <name evidence="10" type="ORF">DN069_32275</name>
</gene>
<feature type="transmembrane region" description="Helical" evidence="8">
    <location>
        <begin position="257"/>
        <end position="280"/>
    </location>
</feature>
<evidence type="ECO:0000259" key="9">
    <source>
        <dbReference type="PROSITE" id="PS50850"/>
    </source>
</evidence>
<dbReference type="SUPFAM" id="SSF103473">
    <property type="entry name" value="MFS general substrate transporter"/>
    <property type="match status" value="1"/>
</dbReference>
<proteinExistence type="predicted"/>
<comment type="caution">
    <text evidence="10">The sequence shown here is derived from an EMBL/GenBank/DDBJ whole genome shotgun (WGS) entry which is preliminary data.</text>
</comment>
<comment type="subcellular location">
    <subcellularLocation>
        <location evidence="1">Cell membrane</location>
        <topology evidence="1">Multi-pass membrane protein</topology>
    </subcellularLocation>
</comment>
<evidence type="ECO:0000256" key="1">
    <source>
        <dbReference type="ARBA" id="ARBA00004651"/>
    </source>
</evidence>
<feature type="transmembrane region" description="Helical" evidence="8">
    <location>
        <begin position="387"/>
        <end position="407"/>
    </location>
</feature>
<evidence type="ECO:0000256" key="8">
    <source>
        <dbReference type="SAM" id="Phobius"/>
    </source>
</evidence>
<keyword evidence="3" id="KW-1003">Cell membrane</keyword>